<name>A0A368GKF8_ANCCA</name>
<gene>
    <name evidence="1" type="ORF">ANCCAN_10631</name>
</gene>
<keyword evidence="2" id="KW-1185">Reference proteome</keyword>
<accession>A0A368GKF8</accession>
<dbReference type="EMBL" id="JOJR01000159">
    <property type="protein sequence ID" value="RCN43367.1"/>
    <property type="molecule type" value="Genomic_DNA"/>
</dbReference>
<protein>
    <submittedName>
        <fullName evidence="1">Uncharacterized protein</fullName>
    </submittedName>
</protein>
<organism evidence="1 2">
    <name type="scientific">Ancylostoma caninum</name>
    <name type="common">Dog hookworm</name>
    <dbReference type="NCBI Taxonomy" id="29170"/>
    <lineage>
        <taxon>Eukaryota</taxon>
        <taxon>Metazoa</taxon>
        <taxon>Ecdysozoa</taxon>
        <taxon>Nematoda</taxon>
        <taxon>Chromadorea</taxon>
        <taxon>Rhabditida</taxon>
        <taxon>Rhabditina</taxon>
        <taxon>Rhabditomorpha</taxon>
        <taxon>Strongyloidea</taxon>
        <taxon>Ancylostomatidae</taxon>
        <taxon>Ancylostomatinae</taxon>
        <taxon>Ancylostoma</taxon>
    </lineage>
</organism>
<dbReference type="AlphaFoldDB" id="A0A368GKF8"/>
<dbReference type="OrthoDB" id="10583120at2759"/>
<comment type="caution">
    <text evidence="1">The sequence shown here is derived from an EMBL/GenBank/DDBJ whole genome shotgun (WGS) entry which is preliminary data.</text>
</comment>
<evidence type="ECO:0000313" key="2">
    <source>
        <dbReference type="Proteomes" id="UP000252519"/>
    </source>
</evidence>
<dbReference type="Proteomes" id="UP000252519">
    <property type="component" value="Unassembled WGS sequence"/>
</dbReference>
<evidence type="ECO:0000313" key="1">
    <source>
        <dbReference type="EMBL" id="RCN43367.1"/>
    </source>
</evidence>
<reference evidence="1 2" key="1">
    <citation type="submission" date="2014-10" db="EMBL/GenBank/DDBJ databases">
        <title>Draft genome of the hookworm Ancylostoma caninum.</title>
        <authorList>
            <person name="Mitreva M."/>
        </authorList>
    </citation>
    <scope>NUCLEOTIDE SEQUENCE [LARGE SCALE GENOMIC DNA]</scope>
    <source>
        <strain evidence="1 2">Baltimore</strain>
    </source>
</reference>
<sequence>MVGDSYLCLATDKELKKLITAASVDGQYHEDLFSISEVNEIVVLIVVTGHIVFQIHIPKGTESGLSSTLIAPQILNDDKHENLT</sequence>
<proteinExistence type="predicted"/>